<evidence type="ECO:0000256" key="2">
    <source>
        <dbReference type="ARBA" id="ARBA00007572"/>
    </source>
</evidence>
<dbReference type="EMBL" id="CCBP010000449">
    <property type="protein sequence ID" value="CDO77335.1"/>
    <property type="molecule type" value="Genomic_DNA"/>
</dbReference>
<dbReference type="GO" id="GO:0071897">
    <property type="term" value="P:DNA biosynthetic process"/>
    <property type="evidence" value="ECO:0007669"/>
    <property type="project" value="InterPro"/>
</dbReference>
<evidence type="ECO:0000256" key="11">
    <source>
        <dbReference type="SAM" id="MobiDB-lite"/>
    </source>
</evidence>
<dbReference type="EC" id="6.5.1.1" evidence="9"/>
<dbReference type="InterPro" id="IPR012308">
    <property type="entry name" value="DNA_ligase_ATP-dep_N"/>
</dbReference>
<dbReference type="Proteomes" id="UP000029665">
    <property type="component" value="Unassembled WGS sequence"/>
</dbReference>
<dbReference type="SUPFAM" id="SSF117018">
    <property type="entry name" value="ATP-dependent DNA ligase DNA-binding domain"/>
    <property type="match status" value="1"/>
</dbReference>
<dbReference type="InterPro" id="IPR012340">
    <property type="entry name" value="NA-bd_OB-fold"/>
</dbReference>
<feature type="compositionally biased region" description="Low complexity" evidence="11">
    <location>
        <begin position="44"/>
        <end position="56"/>
    </location>
</feature>
<evidence type="ECO:0000313" key="14">
    <source>
        <dbReference type="Proteomes" id="UP000029665"/>
    </source>
</evidence>
<dbReference type="InterPro" id="IPR012310">
    <property type="entry name" value="DNA_ligase_ATP-dep_cent"/>
</dbReference>
<dbReference type="SUPFAM" id="SSF56091">
    <property type="entry name" value="DNA ligase/mRNA capping enzyme, catalytic domain"/>
    <property type="match status" value="1"/>
</dbReference>
<dbReference type="Gene3D" id="1.10.3260.10">
    <property type="entry name" value="DNA ligase, ATP-dependent, N-terminal domain"/>
    <property type="match status" value="1"/>
</dbReference>
<evidence type="ECO:0000256" key="5">
    <source>
        <dbReference type="ARBA" id="ARBA00022741"/>
    </source>
</evidence>
<dbReference type="CDD" id="cd07900">
    <property type="entry name" value="Adenylation_DNA_ligase_I_Euk"/>
    <property type="match status" value="1"/>
</dbReference>
<name>A0A060SSL2_PYCCI</name>
<dbReference type="GO" id="GO:0006281">
    <property type="term" value="P:DNA repair"/>
    <property type="evidence" value="ECO:0007669"/>
    <property type="project" value="UniProtKB-KW"/>
</dbReference>
<keyword evidence="9" id="KW-0233">DNA recombination</keyword>
<keyword evidence="14" id="KW-1185">Reference proteome</keyword>
<dbReference type="OrthoDB" id="206088at2759"/>
<dbReference type="FunFam" id="2.40.50.140:FF:000062">
    <property type="entry name" value="DNA ligase"/>
    <property type="match status" value="1"/>
</dbReference>
<reference evidence="13" key="1">
    <citation type="submission" date="2014-01" db="EMBL/GenBank/DDBJ databases">
        <title>The genome of the white-rot fungus Pycnoporus cinnabarinus: a basidiomycete model with a versatile arsenal for lignocellulosic biomass breakdown.</title>
        <authorList>
            <person name="Levasseur A."/>
            <person name="Lomascolo A."/>
            <person name="Ruiz-Duenas F.J."/>
            <person name="Uzan E."/>
            <person name="Piumi F."/>
            <person name="Kues U."/>
            <person name="Ram A.F.J."/>
            <person name="Murat C."/>
            <person name="Haon M."/>
            <person name="Benoit I."/>
            <person name="Arfi Y."/>
            <person name="Chevret D."/>
            <person name="Drula E."/>
            <person name="Kwon M.J."/>
            <person name="Gouret P."/>
            <person name="Lesage-Meessen L."/>
            <person name="Lombard V."/>
            <person name="Mariette J."/>
            <person name="Noirot C."/>
            <person name="Park J."/>
            <person name="Patyshakuliyeva A."/>
            <person name="Wieneger R.A.B."/>
            <person name="Wosten H.A.B."/>
            <person name="Martin F."/>
            <person name="Coutinho P.M."/>
            <person name="de Vries R."/>
            <person name="Martinez A.T."/>
            <person name="Klopp C."/>
            <person name="Pontarotti P."/>
            <person name="Henrissat B."/>
            <person name="Record E."/>
        </authorList>
    </citation>
    <scope>NUCLEOTIDE SEQUENCE [LARGE SCALE GENOMIC DNA]</scope>
    <source>
        <strain evidence="13">BRFM137</strain>
    </source>
</reference>
<accession>A0A060SSL2</accession>
<dbReference type="GO" id="GO:0003677">
    <property type="term" value="F:DNA binding"/>
    <property type="evidence" value="ECO:0007669"/>
    <property type="project" value="InterPro"/>
</dbReference>
<dbReference type="InterPro" id="IPR036599">
    <property type="entry name" value="DNA_ligase_N_sf"/>
</dbReference>
<dbReference type="PANTHER" id="PTHR45674:SF9">
    <property type="entry name" value="DNA LIGASE 3"/>
    <property type="match status" value="1"/>
</dbReference>
<dbReference type="AlphaFoldDB" id="A0A060SSL2"/>
<keyword evidence="7" id="KW-0539">Nucleus</keyword>
<dbReference type="InterPro" id="IPR050191">
    <property type="entry name" value="ATP-dep_DNA_ligase"/>
</dbReference>
<dbReference type="GO" id="GO:0005634">
    <property type="term" value="C:nucleus"/>
    <property type="evidence" value="ECO:0007669"/>
    <property type="project" value="UniProtKB-SubCell"/>
</dbReference>
<gene>
    <name evidence="13" type="ORF">BN946_scf184775.g26</name>
</gene>
<dbReference type="PROSITE" id="PS50160">
    <property type="entry name" value="DNA_LIGASE_A3"/>
    <property type="match status" value="1"/>
</dbReference>
<dbReference type="Pfam" id="PF04679">
    <property type="entry name" value="DNA_ligase_A_C"/>
    <property type="match status" value="1"/>
</dbReference>
<keyword evidence="9" id="KW-0227">DNA damage</keyword>
<dbReference type="Gene3D" id="3.30.1490.70">
    <property type="match status" value="1"/>
</dbReference>
<sequence>MFDFLFGTERHQPYDVRAFPFVWLSNHNFVNLAIPDYTGPPAMSKRPLPSSSASPSRQKKKAKVDTGQARLDTFFAAGASSAPKSAKGANSDIATVSSSSTLDPTTLAKRSGISTATSLLSDEQLAWTLTAEEGHDMEALCRLENGRGRGHTSSSASLAQSEFKEIIDIDLLDEVASQDEPGPSKRASPPVTTTHVPSSPALRLSEGKSSQAPARHTLGGTSSSEAPTYQPLDVDPPSYDVDCHRWPEGAPVPYSFLAHTLFTLSGTRSRIAKLDTLTNALRTISRQHPPSLLPALYLCSNTLSPPYSPIELGLGPSIISKAIQHVSGLSSAALKRLYNRTGDPGDVAFEAKSNVRTLIPHPPLLITGVYDALIKIARAKGSGAARAKQSIVEKLLVSAKGEETRFLVRTLCQNLRVGAVRTSLAALARAMVLTPTAAISAVINEDSPFYIGPKTLAAVKPLVGKKKISDEARDVLNATFLRAESLIKRVYVQHPNYDHIVKALLEGWLDGLANRLPLTVGVPLLPTLGSPTRSLDEIYERLGFLPFTAEFKYDGQRAQIHASRAQGTRHFVKIFSRHLEDMTDKYPDVVSLVDDIFNSNAQIQSFIMDSEIVAIDPENGGLKTFQELSNRARKDVKLDEVKVSVCVFAFDIMFLDGQILLERPFRERRSLLRTRFPPYIPPQRGAARFEHVKSIESEEGREAVEGFWQTAVNSSSEGLMVKLLDSGEVLEEPTQNIDRPRRKPLPATYEPDKRTSAWLKLKKDYVVGLGDSLDLVPIGAWHGNGRKAQWWSPILLAVWDPDAQKLVAACKCMSGFTDAFYKSLRERYPENSDTCSRQPLWQPECNTGGLRPEVYFKPQEVWEIRGADITISPVSVAALGLVSQTRGLSLRFPRFISIREDKGIEDASTPEFLANMYRNQQAAGKDQTGADEGELVDVDLDADEVPVEDEDSDA</sequence>
<comment type="subcellular location">
    <subcellularLocation>
        <location evidence="1">Nucleus</location>
    </subcellularLocation>
</comment>
<dbReference type="HOGENOM" id="CLU_005138_1_0_1"/>
<feature type="compositionally biased region" description="Acidic residues" evidence="11">
    <location>
        <begin position="929"/>
        <end position="954"/>
    </location>
</feature>
<protein>
    <recommendedName>
        <fullName evidence="9">DNA ligase</fullName>
        <ecNumber evidence="9">6.5.1.1</ecNumber>
    </recommendedName>
</protein>
<dbReference type="GO" id="GO:0006310">
    <property type="term" value="P:DNA recombination"/>
    <property type="evidence" value="ECO:0007669"/>
    <property type="project" value="UniProtKB-KW"/>
</dbReference>
<evidence type="ECO:0000256" key="8">
    <source>
        <dbReference type="ARBA" id="ARBA00034003"/>
    </source>
</evidence>
<evidence type="ECO:0000256" key="10">
    <source>
        <dbReference type="RuleBase" id="RU004196"/>
    </source>
</evidence>
<keyword evidence="9" id="KW-0234">DNA repair</keyword>
<evidence type="ECO:0000256" key="6">
    <source>
        <dbReference type="ARBA" id="ARBA00022840"/>
    </source>
</evidence>
<feature type="compositionally biased region" description="Polar residues" evidence="11">
    <location>
        <begin position="92"/>
        <end position="104"/>
    </location>
</feature>
<dbReference type="InterPro" id="IPR016059">
    <property type="entry name" value="DNA_ligase_ATP-dep_CS"/>
</dbReference>
<dbReference type="GO" id="GO:0003910">
    <property type="term" value="F:DNA ligase (ATP) activity"/>
    <property type="evidence" value="ECO:0007669"/>
    <property type="project" value="UniProtKB-EC"/>
</dbReference>
<evidence type="ECO:0000256" key="9">
    <source>
        <dbReference type="RuleBase" id="RU000617"/>
    </source>
</evidence>
<feature type="region of interest" description="Disordered" evidence="11">
    <location>
        <begin position="176"/>
        <end position="236"/>
    </location>
</feature>
<keyword evidence="3 9" id="KW-0436">Ligase</keyword>
<feature type="region of interest" description="Disordered" evidence="11">
    <location>
        <begin position="41"/>
        <end position="64"/>
    </location>
</feature>
<dbReference type="Pfam" id="PF04675">
    <property type="entry name" value="DNA_ligase_A_N"/>
    <property type="match status" value="1"/>
</dbReference>
<evidence type="ECO:0000256" key="1">
    <source>
        <dbReference type="ARBA" id="ARBA00004123"/>
    </source>
</evidence>
<evidence type="ECO:0000256" key="3">
    <source>
        <dbReference type="ARBA" id="ARBA00022598"/>
    </source>
</evidence>
<comment type="catalytic activity">
    <reaction evidence="8 9">
        <text>ATP + (deoxyribonucleotide)n-3'-hydroxyl + 5'-phospho-(deoxyribonucleotide)m = (deoxyribonucleotide)n+m + AMP + diphosphate.</text>
        <dbReference type="EC" id="6.5.1.1"/>
    </reaction>
</comment>
<dbReference type="OMA" id="RDFSCEY"/>
<dbReference type="PROSITE" id="PS00697">
    <property type="entry name" value="DNA_LIGASE_A1"/>
    <property type="match status" value="1"/>
</dbReference>
<dbReference type="SUPFAM" id="SSF50249">
    <property type="entry name" value="Nucleic acid-binding proteins"/>
    <property type="match status" value="1"/>
</dbReference>
<dbReference type="Gene3D" id="2.40.50.140">
    <property type="entry name" value="Nucleic acid-binding proteins"/>
    <property type="match status" value="1"/>
</dbReference>
<feature type="domain" description="ATP-dependent DNA ligase family profile" evidence="12">
    <location>
        <begin position="638"/>
        <end position="800"/>
    </location>
</feature>
<dbReference type="Gene3D" id="3.30.470.30">
    <property type="entry name" value="DNA ligase/mRNA capping enzyme"/>
    <property type="match status" value="1"/>
</dbReference>
<dbReference type="FunFam" id="3.30.470.30:FF:000002">
    <property type="entry name" value="DNA ligase"/>
    <property type="match status" value="1"/>
</dbReference>
<evidence type="ECO:0000256" key="4">
    <source>
        <dbReference type="ARBA" id="ARBA00022705"/>
    </source>
</evidence>
<dbReference type="Pfam" id="PF01068">
    <property type="entry name" value="DNA_ligase_A_M"/>
    <property type="match status" value="1"/>
</dbReference>
<organism evidence="13 14">
    <name type="scientific">Pycnoporus cinnabarinus</name>
    <name type="common">Cinnabar-red polypore</name>
    <name type="synonym">Trametes cinnabarina</name>
    <dbReference type="NCBI Taxonomy" id="5643"/>
    <lineage>
        <taxon>Eukaryota</taxon>
        <taxon>Fungi</taxon>
        <taxon>Dikarya</taxon>
        <taxon>Basidiomycota</taxon>
        <taxon>Agaricomycotina</taxon>
        <taxon>Agaricomycetes</taxon>
        <taxon>Polyporales</taxon>
        <taxon>Polyporaceae</taxon>
        <taxon>Trametes</taxon>
    </lineage>
</organism>
<dbReference type="GO" id="GO:0006273">
    <property type="term" value="P:lagging strand elongation"/>
    <property type="evidence" value="ECO:0007669"/>
    <property type="project" value="TreeGrafter"/>
</dbReference>
<feature type="region of interest" description="Disordered" evidence="11">
    <location>
        <begin position="82"/>
        <end position="106"/>
    </location>
</feature>
<feature type="non-terminal residue" evidence="13">
    <location>
        <position position="1"/>
    </location>
</feature>
<keyword evidence="4" id="KW-0235">DNA replication</keyword>
<feature type="compositionally biased region" description="Low complexity" evidence="11">
    <location>
        <begin position="188"/>
        <end position="200"/>
    </location>
</feature>
<comment type="similarity">
    <text evidence="2 10">Belongs to the ATP-dependent DNA ligase family.</text>
</comment>
<evidence type="ECO:0000259" key="12">
    <source>
        <dbReference type="PROSITE" id="PS50160"/>
    </source>
</evidence>
<dbReference type="GO" id="GO:0005524">
    <property type="term" value="F:ATP binding"/>
    <property type="evidence" value="ECO:0007669"/>
    <property type="project" value="UniProtKB-KW"/>
</dbReference>
<evidence type="ECO:0000313" key="13">
    <source>
        <dbReference type="EMBL" id="CDO77335.1"/>
    </source>
</evidence>
<keyword evidence="5 9" id="KW-0547">Nucleotide-binding</keyword>
<dbReference type="CDD" id="cd07969">
    <property type="entry name" value="OBF_DNA_ligase_I"/>
    <property type="match status" value="1"/>
</dbReference>
<proteinExistence type="inferred from homology"/>
<dbReference type="InterPro" id="IPR012309">
    <property type="entry name" value="DNA_ligase_ATP-dep_C"/>
</dbReference>
<feature type="region of interest" description="Disordered" evidence="11">
    <location>
        <begin position="918"/>
        <end position="954"/>
    </location>
</feature>
<dbReference type="PANTHER" id="PTHR45674">
    <property type="entry name" value="DNA LIGASE 1/3 FAMILY MEMBER"/>
    <property type="match status" value="1"/>
</dbReference>
<evidence type="ECO:0000256" key="7">
    <source>
        <dbReference type="ARBA" id="ARBA00023242"/>
    </source>
</evidence>
<comment type="caution">
    <text evidence="13">The sequence shown here is derived from an EMBL/GenBank/DDBJ whole genome shotgun (WGS) entry which is preliminary data.</text>
</comment>
<dbReference type="InterPro" id="IPR000977">
    <property type="entry name" value="DNA_ligase_ATP-dep"/>
</dbReference>
<dbReference type="NCBIfam" id="TIGR00574">
    <property type="entry name" value="dnl1"/>
    <property type="match status" value="1"/>
</dbReference>
<dbReference type="STRING" id="5643.A0A060SSL2"/>
<keyword evidence="6 9" id="KW-0067">ATP-binding</keyword>